<evidence type="ECO:0000313" key="2">
    <source>
        <dbReference type="EMBL" id="DAA03236.1"/>
    </source>
</evidence>
<organism evidence="2">
    <name type="scientific">Drosophila melanogaster</name>
    <name type="common">Fruit fly</name>
    <dbReference type="NCBI Taxonomy" id="7227"/>
    <lineage>
        <taxon>Eukaryota</taxon>
        <taxon>Metazoa</taxon>
        <taxon>Ecdysozoa</taxon>
        <taxon>Arthropoda</taxon>
        <taxon>Hexapoda</taxon>
        <taxon>Insecta</taxon>
        <taxon>Pterygota</taxon>
        <taxon>Neoptera</taxon>
        <taxon>Endopterygota</taxon>
        <taxon>Diptera</taxon>
        <taxon>Brachycera</taxon>
        <taxon>Muscomorpha</taxon>
        <taxon>Ephydroidea</taxon>
        <taxon>Drosophilidae</taxon>
        <taxon>Drosophila</taxon>
        <taxon>Sophophora</taxon>
    </lineage>
</organism>
<name>Q6IIN0_DROME</name>
<reference evidence="2" key="1">
    <citation type="journal article" date="2003" name="Genome Biol.">
        <title>An integrated gene annotation and transcriptional profiling approach towards the full gene content of the Drosophila genome.</title>
        <authorList>
            <person name="Hild M."/>
            <person name="Beckmann B."/>
            <person name="Haas S.A."/>
            <person name="Koch B."/>
            <person name="Solovyev V."/>
            <person name="Busold C."/>
            <person name="Fellenberg K."/>
            <person name="Boutros M."/>
            <person name="Vingron M."/>
            <person name="Sauer F."/>
            <person name="Hoheisel J.D."/>
            <person name="Paro R."/>
        </authorList>
    </citation>
    <scope>NUCLEOTIDE SEQUENCE</scope>
</reference>
<gene>
    <name evidence="2" type="ORF">HDC17554</name>
</gene>
<sequence length="138" mass="14136">MDRAVGCGCGCFLGGGGDYSASCIAAKSVTGAGKDLRKTVVLSTLSTGVSVFPGFAAFSLICIFTAALCGKRGTSSAGEKISCKYKVSRVKLRHCPTPRSGLPCAISMPMSASMEATDQGAVYSAKDTPLNAHNCRRG</sequence>
<protein>
    <submittedName>
        <fullName evidence="2">HDC17554</fullName>
    </submittedName>
</protein>
<accession>Q6IIN0</accession>
<evidence type="ECO:0000256" key="1">
    <source>
        <dbReference type="SAM" id="Phobius"/>
    </source>
</evidence>
<keyword evidence="1" id="KW-0812">Transmembrane</keyword>
<dbReference type="EMBL" id="BK003036">
    <property type="protein sequence ID" value="DAA03236.1"/>
    <property type="molecule type" value="Genomic_DNA"/>
</dbReference>
<dbReference type="AlphaFoldDB" id="Q6IIN0"/>
<keyword evidence="1" id="KW-0472">Membrane</keyword>
<proteinExistence type="predicted"/>
<keyword evidence="1" id="KW-1133">Transmembrane helix</keyword>
<feature type="transmembrane region" description="Helical" evidence="1">
    <location>
        <begin position="49"/>
        <end position="70"/>
    </location>
</feature>